<dbReference type="HAMAP" id="MF_00340">
    <property type="entry name" value="Ribosomal_bL32"/>
    <property type="match status" value="1"/>
</dbReference>
<dbReference type="PANTHER" id="PTHR36083:SF1">
    <property type="entry name" value="LARGE RIBOSOMAL SUBUNIT PROTEIN BL32C"/>
    <property type="match status" value="1"/>
</dbReference>
<geneLocation type="chloroplast" evidence="7"/>
<dbReference type="InterPro" id="IPR011332">
    <property type="entry name" value="Ribosomal_zn-bd"/>
</dbReference>
<comment type="subcellular location">
    <subcellularLocation>
        <location evidence="1 6">Plastid</location>
        <location evidence="1 6">Chloroplast</location>
    </subcellularLocation>
</comment>
<dbReference type="GO" id="GO:0003735">
    <property type="term" value="F:structural constituent of ribosome"/>
    <property type="evidence" value="ECO:0007669"/>
    <property type="project" value="InterPro"/>
</dbReference>
<organism evidence="7">
    <name type="scientific">Loropetalum subcordatum</name>
    <dbReference type="NCBI Taxonomy" id="66699"/>
    <lineage>
        <taxon>Eukaryota</taxon>
        <taxon>Viridiplantae</taxon>
        <taxon>Streptophyta</taxon>
        <taxon>Embryophyta</taxon>
        <taxon>Tracheophyta</taxon>
        <taxon>Spermatophyta</taxon>
        <taxon>Magnoliopsida</taxon>
        <taxon>eudicotyledons</taxon>
        <taxon>Gunneridae</taxon>
        <taxon>Pentapetalae</taxon>
        <taxon>Saxifragales</taxon>
        <taxon>Hamamelidaceae</taxon>
        <taxon>Loropetalum</taxon>
    </lineage>
</organism>
<keyword evidence="7" id="KW-0150">Chloroplast</keyword>
<evidence type="ECO:0000313" key="7">
    <source>
        <dbReference type="EMBL" id="AVQ04863.1"/>
    </source>
</evidence>
<dbReference type="SUPFAM" id="SSF57829">
    <property type="entry name" value="Zn-binding ribosomal proteins"/>
    <property type="match status" value="1"/>
</dbReference>
<gene>
    <name evidence="6 7" type="primary">rpl32</name>
    <name evidence="7" type="ORF">CUR90_0105</name>
</gene>
<evidence type="ECO:0000256" key="1">
    <source>
        <dbReference type="ARBA" id="ARBA00004229"/>
    </source>
</evidence>
<keyword evidence="7" id="KW-0934">Plastid</keyword>
<evidence type="ECO:0000256" key="5">
    <source>
        <dbReference type="ARBA" id="ARBA00035280"/>
    </source>
</evidence>
<dbReference type="GO" id="GO:0015934">
    <property type="term" value="C:large ribosomal subunit"/>
    <property type="evidence" value="ECO:0007669"/>
    <property type="project" value="InterPro"/>
</dbReference>
<evidence type="ECO:0000256" key="2">
    <source>
        <dbReference type="ARBA" id="ARBA00008560"/>
    </source>
</evidence>
<evidence type="ECO:0000256" key="6">
    <source>
        <dbReference type="HAMAP-Rule" id="MF_00340"/>
    </source>
</evidence>
<reference evidence="7" key="1">
    <citation type="journal article" date="2018" name="Conserv Genet Resour">
        <title>The complete chloroplast genome of Loropetalum subcordatum, a national key protected species in China.</title>
        <authorList>
            <person name="Zhang Y."/>
            <person name="Cai H."/>
            <person name="Dong J."/>
            <person name="Gong W."/>
            <person name="Li P."/>
            <person name="Wang Z."/>
        </authorList>
    </citation>
    <scope>NUCLEOTIDE SEQUENCE</scope>
    <source>
        <strain evidence="7">CSYMH</strain>
    </source>
</reference>
<dbReference type="Pfam" id="PF01783">
    <property type="entry name" value="Ribosomal_L32p"/>
    <property type="match status" value="1"/>
</dbReference>
<proteinExistence type="inferred from homology"/>
<dbReference type="AlphaFoldDB" id="A0A2R3TVT9"/>
<dbReference type="InterPro" id="IPR002677">
    <property type="entry name" value="Ribosomal_bL32"/>
</dbReference>
<dbReference type="InterPro" id="IPR044958">
    <property type="entry name" value="Ribosomal_bL32_plant/cyanobact"/>
</dbReference>
<evidence type="ECO:0000256" key="4">
    <source>
        <dbReference type="ARBA" id="ARBA00023274"/>
    </source>
</evidence>
<dbReference type="EMBL" id="MG457805">
    <property type="protein sequence ID" value="AVQ04863.1"/>
    <property type="molecule type" value="Genomic_DNA"/>
</dbReference>
<dbReference type="GO" id="GO:0006412">
    <property type="term" value="P:translation"/>
    <property type="evidence" value="ECO:0007669"/>
    <property type="project" value="UniProtKB-UniRule"/>
</dbReference>
<dbReference type="GO" id="GO:0009507">
    <property type="term" value="C:chloroplast"/>
    <property type="evidence" value="ECO:0007669"/>
    <property type="project" value="UniProtKB-SubCell"/>
</dbReference>
<comment type="similarity">
    <text evidence="2 6">Belongs to the bacterial ribosomal protein bL32 family.</text>
</comment>
<name>A0A2R3TVT9_9MAGN</name>
<accession>A0A2R3TVT9</accession>
<keyword evidence="4 6" id="KW-0687">Ribonucleoprotein</keyword>
<sequence>MAVPKKRTSMSKKRIRKNFWKRKGYWAALKAFSLAKSLFTGNSKSFFVPTNTKK</sequence>
<evidence type="ECO:0000256" key="3">
    <source>
        <dbReference type="ARBA" id="ARBA00022980"/>
    </source>
</evidence>
<dbReference type="GeneID" id="36934931"/>
<keyword evidence="3 6" id="KW-0689">Ribosomal protein</keyword>
<dbReference type="RefSeq" id="YP_009484157.1">
    <property type="nucleotide sequence ID" value="NC_037694.1"/>
</dbReference>
<dbReference type="PANTHER" id="PTHR36083">
    <property type="entry name" value="50S RIBOSOMAL PROTEIN L32, CHLOROPLASTIC"/>
    <property type="match status" value="1"/>
</dbReference>
<protein>
    <recommendedName>
        <fullName evidence="5 6">Large ribosomal subunit protein bL32c</fullName>
    </recommendedName>
</protein>